<dbReference type="GO" id="GO:0004523">
    <property type="term" value="F:RNA-DNA hybrid ribonuclease activity"/>
    <property type="evidence" value="ECO:0007669"/>
    <property type="project" value="InterPro"/>
</dbReference>
<dbReference type="Proteomes" id="UP001056384">
    <property type="component" value="Chromosome 11"/>
</dbReference>
<accession>A0A9Q9B4D8</accession>
<dbReference type="Gene3D" id="3.30.420.10">
    <property type="entry name" value="Ribonuclease H-like superfamily/Ribonuclease H"/>
    <property type="match status" value="1"/>
</dbReference>
<evidence type="ECO:0000313" key="4">
    <source>
        <dbReference type="Proteomes" id="UP001056384"/>
    </source>
</evidence>
<dbReference type="InterPro" id="IPR036397">
    <property type="entry name" value="RNaseH_sf"/>
</dbReference>
<feature type="domain" description="RNase H type-1" evidence="2">
    <location>
        <begin position="383"/>
        <end position="524"/>
    </location>
</feature>
<dbReference type="CDD" id="cd09276">
    <property type="entry name" value="Rnase_HI_RT_non_LTR"/>
    <property type="match status" value="1"/>
</dbReference>
<evidence type="ECO:0000256" key="1">
    <source>
        <dbReference type="SAM" id="MobiDB-lite"/>
    </source>
</evidence>
<feature type="region of interest" description="Disordered" evidence="1">
    <location>
        <begin position="592"/>
        <end position="615"/>
    </location>
</feature>
<organism evidence="3 4">
    <name type="scientific">Septoria linicola</name>
    <dbReference type="NCBI Taxonomy" id="215465"/>
    <lineage>
        <taxon>Eukaryota</taxon>
        <taxon>Fungi</taxon>
        <taxon>Dikarya</taxon>
        <taxon>Ascomycota</taxon>
        <taxon>Pezizomycotina</taxon>
        <taxon>Dothideomycetes</taxon>
        <taxon>Dothideomycetidae</taxon>
        <taxon>Mycosphaerellales</taxon>
        <taxon>Mycosphaerellaceae</taxon>
        <taxon>Septoria</taxon>
    </lineage>
</organism>
<proteinExistence type="predicted"/>
<protein>
    <submittedName>
        <fullName evidence="3">Ribonuclease H domain-containing protein</fullName>
    </submittedName>
</protein>
<gene>
    <name evidence="3" type="ORF">Slin15195_G120370</name>
</gene>
<keyword evidence="4" id="KW-1185">Reference proteome</keyword>
<feature type="compositionally biased region" description="Polar residues" evidence="1">
    <location>
        <begin position="15"/>
        <end position="27"/>
    </location>
</feature>
<reference evidence="3" key="1">
    <citation type="submission" date="2022-06" db="EMBL/GenBank/DDBJ databases">
        <title>Complete genome sequences of two strains of the flax pathogen Septoria linicola.</title>
        <authorList>
            <person name="Lapalu N."/>
            <person name="Simon A."/>
            <person name="Demenou B."/>
            <person name="Paumier D."/>
            <person name="Guillot M.-P."/>
            <person name="Gout L."/>
            <person name="Valade R."/>
        </authorList>
    </citation>
    <scope>NUCLEOTIDE SEQUENCE</scope>
    <source>
        <strain evidence="3">SE15195</strain>
    </source>
</reference>
<name>A0A9Q9B4D8_9PEZI</name>
<dbReference type="InterPro" id="IPR012337">
    <property type="entry name" value="RNaseH-like_sf"/>
</dbReference>
<sequence>MGAKSSKITLEPLRGSQQHQLLANYQPRSKDDPFSVQSNPIPTSGGGGAVAARERPIFGQPSWSGIPAQQVATNSRTEKRDKVKKSLPTPGSVLIDLTLEDENEGPSAITCNVIDLTADDIEEPQSTRAQQQDLGRPLEYARQPAADSDLPNGFACEDRLNRDDRSGGTGRASSWEINYGDENTDSVGDTCGEHDYAAPVLSTAQRPLPGFLASEPDHGNVRHERAVKKIELAGVSGDLVPALSKRQRKVAKAIEKARRKTDRQAKAIVTQTNAQATTGAIGPLPAVQLSQPLVREDVGQTVAGITHALPHRPPPSELPLASIVGDLIPKITGGVGWLPGLYPLTGLAKQLEQETGRKPLRPLDLSVVAPLPSTRSIPPPAAYGGTLTMYTDGSWGHKDGSGGAGIAYQHNRVWYGRAVALGHVLDQHVCELEGIRHAVRMAHVIVPQVTASKLVIQTDSETCLFALSAKERGVEVLEMLKEINAEIQRDKAALDVEVEFWWVKGHVHTIGNERADMLAGYGMKSSRVSCHSGCEASAGSAAGHVFENPIPRELKRATQRHTILATQETKDLVLMGATSLPGRPEWQVSAERRVQEEKKRSEARLSARMHGTRVGASNEVRHAVKQLTRMERKRAGDGVCV</sequence>
<dbReference type="GO" id="GO:0003676">
    <property type="term" value="F:nucleic acid binding"/>
    <property type="evidence" value="ECO:0007669"/>
    <property type="project" value="InterPro"/>
</dbReference>
<feature type="compositionally biased region" description="Basic and acidic residues" evidence="1">
    <location>
        <begin position="156"/>
        <end position="166"/>
    </location>
</feature>
<evidence type="ECO:0000313" key="3">
    <source>
        <dbReference type="EMBL" id="USW58718.1"/>
    </source>
</evidence>
<feature type="compositionally biased region" description="Basic and acidic residues" evidence="1">
    <location>
        <begin position="592"/>
        <end position="605"/>
    </location>
</feature>
<dbReference type="EMBL" id="CP099428">
    <property type="protein sequence ID" value="USW58718.1"/>
    <property type="molecule type" value="Genomic_DNA"/>
</dbReference>
<dbReference type="AlphaFoldDB" id="A0A9Q9B4D8"/>
<dbReference type="Pfam" id="PF00075">
    <property type="entry name" value="RNase_H"/>
    <property type="match status" value="1"/>
</dbReference>
<feature type="region of interest" description="Disordered" evidence="1">
    <location>
        <begin position="144"/>
        <end position="180"/>
    </location>
</feature>
<dbReference type="SUPFAM" id="SSF53098">
    <property type="entry name" value="Ribonuclease H-like"/>
    <property type="match status" value="1"/>
</dbReference>
<evidence type="ECO:0000259" key="2">
    <source>
        <dbReference type="PROSITE" id="PS50879"/>
    </source>
</evidence>
<dbReference type="InterPro" id="IPR002156">
    <property type="entry name" value="RNaseH_domain"/>
</dbReference>
<feature type="region of interest" description="Disordered" evidence="1">
    <location>
        <begin position="1"/>
        <end position="87"/>
    </location>
</feature>
<dbReference type="PROSITE" id="PS50879">
    <property type="entry name" value="RNASE_H_1"/>
    <property type="match status" value="1"/>
</dbReference>